<reference evidence="2 3" key="1">
    <citation type="submission" date="2014-06" db="EMBL/GenBank/DDBJ databases">
        <authorList>
            <person name="Swart Estienne"/>
        </authorList>
    </citation>
    <scope>NUCLEOTIDE SEQUENCE [LARGE SCALE GENOMIC DNA]</scope>
    <source>
        <strain evidence="2 3">130c</strain>
    </source>
</reference>
<dbReference type="InParanoid" id="A0A078A3L0"/>
<sequence length="372" mass="41093">MVLALYLKILQQLHGEALSDGTVDSNYGGEKLVSISAGIDGSLWALKQEENVINYQVLKWQTGAQKWYIVPCVRGVSLSVYNEISVAIVDEKGLLSLSSSVGHQDEAQYIGIVTAAATSTAPTQQQTTNIPATTVAPTTTDIPTPTVAPTTTDIPTPTVAPTTNIPPAIVSTSPPQFPEIIGQPADSFVSQNAFKQFAEAVNQAFGKNIKSFTQVFYSKKNQNYRMDAMKSIIFKKNIFGFIKTNTGSILGFYYEGPIYYTSESVGRVNTNTMIYGISSDHFSKKELGDNFVTYFGPFESNTAMQIITTPRARLAFYPSCINYRSGTSNQAQCYSDSNFEQQEYCYWTLLKPENSNADFECEQIEYYQANLQ</sequence>
<accession>A0A078A3L0</accession>
<dbReference type="Proteomes" id="UP000039865">
    <property type="component" value="Unassembled WGS sequence"/>
</dbReference>
<evidence type="ECO:0000313" key="2">
    <source>
        <dbReference type="EMBL" id="CDW76113.1"/>
    </source>
</evidence>
<evidence type="ECO:0000313" key="3">
    <source>
        <dbReference type="Proteomes" id="UP000039865"/>
    </source>
</evidence>
<dbReference type="EMBL" id="CCKQ01004965">
    <property type="protein sequence ID" value="CDW76113.1"/>
    <property type="molecule type" value="Genomic_DNA"/>
</dbReference>
<keyword evidence="3" id="KW-1185">Reference proteome</keyword>
<name>A0A078A3L0_STYLE</name>
<dbReference type="AlphaFoldDB" id="A0A078A3L0"/>
<organism evidence="2 3">
    <name type="scientific">Stylonychia lemnae</name>
    <name type="common">Ciliate</name>
    <dbReference type="NCBI Taxonomy" id="5949"/>
    <lineage>
        <taxon>Eukaryota</taxon>
        <taxon>Sar</taxon>
        <taxon>Alveolata</taxon>
        <taxon>Ciliophora</taxon>
        <taxon>Intramacronucleata</taxon>
        <taxon>Spirotrichea</taxon>
        <taxon>Stichotrichia</taxon>
        <taxon>Sporadotrichida</taxon>
        <taxon>Oxytrichidae</taxon>
        <taxon>Stylonychinae</taxon>
        <taxon>Stylonychia</taxon>
    </lineage>
</organism>
<protein>
    <submittedName>
        <fullName evidence="2">Uncharacterized protein</fullName>
    </submittedName>
</protein>
<evidence type="ECO:0000256" key="1">
    <source>
        <dbReference type="SAM" id="MobiDB-lite"/>
    </source>
</evidence>
<gene>
    <name evidence="2" type="primary">Contig11213.g11974</name>
    <name evidence="2" type="ORF">STYLEM_5109</name>
</gene>
<feature type="region of interest" description="Disordered" evidence="1">
    <location>
        <begin position="134"/>
        <end position="160"/>
    </location>
</feature>
<proteinExistence type="predicted"/>